<gene>
    <name evidence="3" type="ORF">JW498_04945</name>
</gene>
<dbReference type="Gene3D" id="3.40.50.1820">
    <property type="entry name" value="alpha/beta hydrolase"/>
    <property type="match status" value="1"/>
</dbReference>
<proteinExistence type="predicted"/>
<feature type="compositionally biased region" description="Basic and acidic residues" evidence="1">
    <location>
        <begin position="271"/>
        <end position="286"/>
    </location>
</feature>
<dbReference type="InterPro" id="IPR029058">
    <property type="entry name" value="AB_hydrolase_fold"/>
</dbReference>
<dbReference type="SUPFAM" id="SSF82171">
    <property type="entry name" value="DPP6 N-terminal domain-like"/>
    <property type="match status" value="1"/>
</dbReference>
<protein>
    <submittedName>
        <fullName evidence="3">S9 family peptidase</fullName>
    </submittedName>
</protein>
<comment type="caution">
    <text evidence="3">The sequence shown here is derived from an EMBL/GenBank/DDBJ whole genome shotgun (WGS) entry which is preliminary data.</text>
</comment>
<accession>A0ABS2W584</accession>
<dbReference type="InterPro" id="IPR050585">
    <property type="entry name" value="Xaa-Pro_dipeptidyl-ppase/CocE"/>
</dbReference>
<dbReference type="PANTHER" id="PTHR43056:SF5">
    <property type="entry name" value="PEPTIDASE S9 PROLYL OLIGOPEPTIDASE CATALYTIC DOMAIN-CONTAINING PROTEIN"/>
    <property type="match status" value="1"/>
</dbReference>
<feature type="region of interest" description="Disordered" evidence="1">
    <location>
        <begin position="260"/>
        <end position="291"/>
    </location>
</feature>
<dbReference type="SUPFAM" id="SSF53474">
    <property type="entry name" value="alpha/beta-Hydrolases"/>
    <property type="match status" value="1"/>
</dbReference>
<name>A0ABS2W584_9GAMM</name>
<reference evidence="3 4" key="1">
    <citation type="submission" date="2021-02" db="EMBL/GenBank/DDBJ databases">
        <title>A novel species of genus Amphritea isolated from a fishpond in China.</title>
        <authorList>
            <person name="Lu H."/>
        </authorList>
    </citation>
    <scope>NUCLEOTIDE SEQUENCE [LARGE SCALE GENOMIC DNA]</scope>
    <source>
        <strain evidence="3 4">RP18W</strain>
    </source>
</reference>
<dbReference type="PANTHER" id="PTHR43056">
    <property type="entry name" value="PEPTIDASE S9 PROLYL OLIGOPEPTIDASE"/>
    <property type="match status" value="1"/>
</dbReference>
<dbReference type="EMBL" id="JAFFZP010000005">
    <property type="protein sequence ID" value="MBN0986698.1"/>
    <property type="molecule type" value="Genomic_DNA"/>
</dbReference>
<sequence>MPKYGFFESSLSAANAVAAGLEYGQLQACEQGLFWVEYRPADGGRNLLIQRSWEGKTTCLTPADFSVRSGVYEYGGKSWCVAGQQVAFVNAADQQIWLQAGTLHPLQLTQTPDCRYGDLLFDPHFQRILAVQEQATDDPTQPTHRLIAVDSVSGQVTVLASGDDFYASPTLSHDGRRLAWISWDHPHMPWVSTRLNLANINTDGSLTGHRMIAGDSTEEAIQQPRFLQDNALVAITDNSGWWNLYRYLYSEKDIESDLRETGSTGARKRLASKEQRSASEEQRSASERLGSVSAAGVAQPVWSRSNDFGIPQWQLGVSTWDQLDENRWVAGYMQQGEGRLAIGVLAADQHGVTEEKQLASEYHLFRHICCFEGRIYCIASAQDRSPSILEITPNQDDRDSVTVITGGSATELKPSQPRPVSYPVSGETAYGFFYQPERRPGSAGKPPLIVFSHGGPTAATYPVYNPKIQFWTSRGFAVIDLNYRGSSGYGRDYRLRLAGSWGDTDWQDAEAAVDYLAAEGLIDAENVFIRGSSAGGYTTLCALTFSDRFKGGASYYGVSDPLALTRDTHKFESHYLDWLIGDPQIDADLYRQRSPLEHAAQIQCPMIFFQGGRDRVVVPQQTEVMVSALKQQNIPVEYHLYPEEQHGFRQADNQIHSLEAELKFYRRLLT</sequence>
<dbReference type="Pfam" id="PF00326">
    <property type="entry name" value="Peptidase_S9"/>
    <property type="match status" value="1"/>
</dbReference>
<evidence type="ECO:0000259" key="2">
    <source>
        <dbReference type="Pfam" id="PF00326"/>
    </source>
</evidence>
<dbReference type="RefSeq" id="WP_205213050.1">
    <property type="nucleotide sequence ID" value="NZ_JAFFZP010000005.1"/>
</dbReference>
<dbReference type="Gene3D" id="2.120.10.30">
    <property type="entry name" value="TolB, C-terminal domain"/>
    <property type="match status" value="1"/>
</dbReference>
<evidence type="ECO:0000313" key="3">
    <source>
        <dbReference type="EMBL" id="MBN0986698.1"/>
    </source>
</evidence>
<evidence type="ECO:0000313" key="4">
    <source>
        <dbReference type="Proteomes" id="UP000760472"/>
    </source>
</evidence>
<dbReference type="InterPro" id="IPR001375">
    <property type="entry name" value="Peptidase_S9_cat"/>
</dbReference>
<evidence type="ECO:0000256" key="1">
    <source>
        <dbReference type="SAM" id="MobiDB-lite"/>
    </source>
</evidence>
<dbReference type="Proteomes" id="UP000760472">
    <property type="component" value="Unassembled WGS sequence"/>
</dbReference>
<dbReference type="InterPro" id="IPR011042">
    <property type="entry name" value="6-blade_b-propeller_TolB-like"/>
</dbReference>
<keyword evidence="4" id="KW-1185">Reference proteome</keyword>
<organism evidence="3 4">
    <name type="scientific">Amphritea pacifica</name>
    <dbReference type="NCBI Taxonomy" id="2811233"/>
    <lineage>
        <taxon>Bacteria</taxon>
        <taxon>Pseudomonadati</taxon>
        <taxon>Pseudomonadota</taxon>
        <taxon>Gammaproteobacteria</taxon>
        <taxon>Oceanospirillales</taxon>
        <taxon>Oceanospirillaceae</taxon>
        <taxon>Amphritea</taxon>
    </lineage>
</organism>
<feature type="domain" description="Peptidase S9 prolyl oligopeptidase catalytic" evidence="2">
    <location>
        <begin position="466"/>
        <end position="669"/>
    </location>
</feature>